<organism evidence="9 10">
    <name type="scientific">Castellaniella defragrans</name>
    <name type="common">Alcaligenes defragrans</name>
    <dbReference type="NCBI Taxonomy" id="75697"/>
    <lineage>
        <taxon>Bacteria</taxon>
        <taxon>Pseudomonadati</taxon>
        <taxon>Pseudomonadota</taxon>
        <taxon>Betaproteobacteria</taxon>
        <taxon>Burkholderiales</taxon>
        <taxon>Alcaligenaceae</taxon>
        <taxon>Castellaniella</taxon>
    </lineage>
</organism>
<dbReference type="InterPro" id="IPR036188">
    <property type="entry name" value="FAD/NAD-bd_sf"/>
</dbReference>
<dbReference type="GO" id="GO:0006744">
    <property type="term" value="P:ubiquinone biosynthetic process"/>
    <property type="evidence" value="ECO:0007669"/>
    <property type="project" value="UniProtKB-UniPathway"/>
</dbReference>
<dbReference type="RefSeq" id="WP_151024496.1">
    <property type="nucleotide sequence ID" value="NZ_JACHIB010000015.1"/>
</dbReference>
<dbReference type="PROSITE" id="PS51257">
    <property type="entry name" value="PROKAR_LIPOPROTEIN"/>
    <property type="match status" value="1"/>
</dbReference>
<proteinExistence type="inferred from homology"/>
<keyword evidence="5" id="KW-0274">FAD</keyword>
<comment type="similarity">
    <text evidence="3">Belongs to the UbiH/COQ6 family.</text>
</comment>
<sequence>MKTQEPILVCGSGIAGLACALGLARAGLSAALLGPRQVPAVRAADDYHPRVYAISPASRELLDRLGAWSLMDARRITAVEAMEVHGDADGRLDLSAWQDARDTLAWIVEAGEMERALHQAVRVMGIAWHEDRFERLETRGLGVRVTTAQGRVLDAALLVGADGARSPVRLAAGIEHHYTPYGDMGVVAHLDIGLPHQNRACQWFTGDSVFALLPMPDTADGPQASLVWSMHEGRAREWLALDADAQQAFFAAHARAITGDRLGPLRLRTRPQGFPLTLERSAMIAPGVALVGDAAHRVHPLAGQGLNLGLGDVRDLLDVLRTREPQRAPGDPRILARYRRRRAEPVCAMGLVTDGLHRLFGTSNAPVAWARNQGMRLVDGLPFLKRRLIRAAAGD</sequence>
<keyword evidence="4" id="KW-0285">Flavoprotein</keyword>
<evidence type="ECO:0000256" key="7">
    <source>
        <dbReference type="ARBA" id="ARBA00023033"/>
    </source>
</evidence>
<dbReference type="EMBL" id="JACHIB010000015">
    <property type="protein sequence ID" value="MBB6084539.1"/>
    <property type="molecule type" value="Genomic_DNA"/>
</dbReference>
<dbReference type="GO" id="GO:0016705">
    <property type="term" value="F:oxidoreductase activity, acting on paired donors, with incorporation or reduction of molecular oxygen"/>
    <property type="evidence" value="ECO:0007669"/>
    <property type="project" value="InterPro"/>
</dbReference>
<evidence type="ECO:0000256" key="4">
    <source>
        <dbReference type="ARBA" id="ARBA00022630"/>
    </source>
</evidence>
<dbReference type="AlphaFoldDB" id="A0A7W9TPX3"/>
<name>A0A7W9TPX3_CASDE</name>
<dbReference type="SUPFAM" id="SSF51905">
    <property type="entry name" value="FAD/NAD(P)-binding domain"/>
    <property type="match status" value="1"/>
</dbReference>
<evidence type="ECO:0000256" key="5">
    <source>
        <dbReference type="ARBA" id="ARBA00022827"/>
    </source>
</evidence>
<keyword evidence="7" id="KW-0503">Monooxygenase</keyword>
<dbReference type="InterPro" id="IPR002938">
    <property type="entry name" value="FAD-bd"/>
</dbReference>
<dbReference type="Pfam" id="PF01494">
    <property type="entry name" value="FAD_binding_3"/>
    <property type="match status" value="1"/>
</dbReference>
<keyword evidence="6" id="KW-0560">Oxidoreductase</keyword>
<evidence type="ECO:0000256" key="6">
    <source>
        <dbReference type="ARBA" id="ARBA00023002"/>
    </source>
</evidence>
<dbReference type="InterPro" id="IPR018168">
    <property type="entry name" value="Ubi_Hdrlase_CS"/>
</dbReference>
<dbReference type="InterPro" id="IPR051205">
    <property type="entry name" value="UbiH/COQ6_monooxygenase"/>
</dbReference>
<evidence type="ECO:0000259" key="8">
    <source>
        <dbReference type="Pfam" id="PF01494"/>
    </source>
</evidence>
<comment type="caution">
    <text evidence="9">The sequence shown here is derived from an EMBL/GenBank/DDBJ whole genome shotgun (WGS) entry which is preliminary data.</text>
</comment>
<reference evidence="9 10" key="1">
    <citation type="submission" date="2020-08" db="EMBL/GenBank/DDBJ databases">
        <title>Genomic Encyclopedia of Type Strains, Phase IV (KMG-IV): sequencing the most valuable type-strain genomes for metagenomic binning, comparative biology and taxonomic classification.</title>
        <authorList>
            <person name="Goeker M."/>
        </authorList>
    </citation>
    <scope>NUCLEOTIDE SEQUENCE [LARGE SCALE GENOMIC DNA]</scope>
    <source>
        <strain evidence="9 10">DSM 12141</strain>
    </source>
</reference>
<dbReference type="GO" id="GO:0071949">
    <property type="term" value="F:FAD binding"/>
    <property type="evidence" value="ECO:0007669"/>
    <property type="project" value="InterPro"/>
</dbReference>
<dbReference type="PRINTS" id="PR00420">
    <property type="entry name" value="RNGMNOXGNASE"/>
</dbReference>
<dbReference type="PANTHER" id="PTHR43876:SF7">
    <property type="entry name" value="UBIQUINONE BIOSYNTHESIS MONOOXYGENASE COQ6, MITOCHONDRIAL"/>
    <property type="match status" value="1"/>
</dbReference>
<evidence type="ECO:0000313" key="9">
    <source>
        <dbReference type="EMBL" id="MBB6084539.1"/>
    </source>
</evidence>
<dbReference type="PROSITE" id="PS01304">
    <property type="entry name" value="UBIH"/>
    <property type="match status" value="1"/>
</dbReference>
<evidence type="ECO:0000256" key="3">
    <source>
        <dbReference type="ARBA" id="ARBA00005349"/>
    </source>
</evidence>
<dbReference type="NCBIfam" id="TIGR01988">
    <property type="entry name" value="Ubi-OHases"/>
    <property type="match status" value="1"/>
</dbReference>
<dbReference type="InterPro" id="IPR010971">
    <property type="entry name" value="UbiH/COQ6"/>
</dbReference>
<comment type="cofactor">
    <cofactor evidence="1">
        <name>FAD</name>
        <dbReference type="ChEBI" id="CHEBI:57692"/>
    </cofactor>
</comment>
<feature type="domain" description="FAD-binding" evidence="8">
    <location>
        <begin position="6"/>
        <end position="344"/>
    </location>
</feature>
<evidence type="ECO:0000313" key="10">
    <source>
        <dbReference type="Proteomes" id="UP000541136"/>
    </source>
</evidence>
<dbReference type="Proteomes" id="UP000541136">
    <property type="component" value="Unassembled WGS sequence"/>
</dbReference>
<gene>
    <name evidence="9" type="ORF">HNR28_002585</name>
</gene>
<accession>A0A7W9TPX3</accession>
<dbReference type="GO" id="GO:0004497">
    <property type="term" value="F:monooxygenase activity"/>
    <property type="evidence" value="ECO:0007669"/>
    <property type="project" value="UniProtKB-KW"/>
</dbReference>
<dbReference type="PANTHER" id="PTHR43876">
    <property type="entry name" value="UBIQUINONE BIOSYNTHESIS MONOOXYGENASE COQ6, MITOCHONDRIAL"/>
    <property type="match status" value="1"/>
</dbReference>
<dbReference type="Gene3D" id="3.50.50.60">
    <property type="entry name" value="FAD/NAD(P)-binding domain"/>
    <property type="match status" value="2"/>
</dbReference>
<comment type="pathway">
    <text evidence="2">Cofactor biosynthesis; ubiquinone biosynthesis.</text>
</comment>
<evidence type="ECO:0000256" key="1">
    <source>
        <dbReference type="ARBA" id="ARBA00001974"/>
    </source>
</evidence>
<evidence type="ECO:0000256" key="2">
    <source>
        <dbReference type="ARBA" id="ARBA00004749"/>
    </source>
</evidence>
<protein>
    <submittedName>
        <fullName evidence="9">Ubiquinone biosynthesis UbiH/UbiF/VisC/COQ6 family hydroxylase</fullName>
    </submittedName>
</protein>
<keyword evidence="9" id="KW-0830">Ubiquinone</keyword>
<dbReference type="UniPathway" id="UPA00232"/>